<feature type="region of interest" description="Disordered" evidence="1">
    <location>
        <begin position="289"/>
        <end position="309"/>
    </location>
</feature>
<comment type="caution">
    <text evidence="2">The sequence shown here is derived from an EMBL/GenBank/DDBJ whole genome shotgun (WGS) entry which is preliminary data.</text>
</comment>
<dbReference type="EMBL" id="JAKLTY010000001">
    <property type="protein sequence ID" value="MCG2625371.1"/>
    <property type="molecule type" value="Genomic_DNA"/>
</dbReference>
<sequence length="396" mass="43522">MRFWTLPYDRHLTQWLKAVDPSRPSIMVAQEFGGQPHQWQFSRADLLARSWLESLDLAWQPDPRRNPQNPDHYPGATGSDWTNAIADAFDSIRSEIEQLQMLMQDDRDRYMAEIIEQADGSGGYITSFIDTSEARRPWTMELINCGYAIGNIAYFYYKQQFRRVRPSTLCPGLAPPFGPPAHPSFTSGHSFIGHFIALLLLEIPALRQRYGLFAAPYKGSPGNAIDPCLPVTVTISLANPAVVQGNVALNAGDPVFFQTTAGGALPAPIAPGTTYYVIPTGTAGAFQISSSPPNPNTTPTPVSTLGSTQSGVQTLVRNPLAGRREIDSPLLWLAGRIAKNRERLGVHYPSDSSGSRHIAAGIWRALLHDSTPSRIYCPTLNSVLAHATAEWPTKWT</sequence>
<name>A0A9X1R3V0_9BRAD</name>
<evidence type="ECO:0008006" key="4">
    <source>
        <dbReference type="Google" id="ProtNLM"/>
    </source>
</evidence>
<reference evidence="2" key="1">
    <citation type="submission" date="2022-01" db="EMBL/GenBank/DDBJ databases">
        <title>Genome sequnece data of strain Bradyrhizobium sp. nov.</title>
        <authorList>
            <person name="Zhang J."/>
        </authorList>
    </citation>
    <scope>NUCLEOTIDE SEQUENCE</scope>
    <source>
        <strain evidence="2">WYCCWR 13023</strain>
    </source>
</reference>
<evidence type="ECO:0000256" key="1">
    <source>
        <dbReference type="SAM" id="MobiDB-lite"/>
    </source>
</evidence>
<evidence type="ECO:0000313" key="3">
    <source>
        <dbReference type="Proteomes" id="UP001139054"/>
    </source>
</evidence>
<dbReference type="Gene3D" id="1.20.144.10">
    <property type="entry name" value="Phosphatidic acid phosphatase type 2/haloperoxidase"/>
    <property type="match status" value="1"/>
</dbReference>
<organism evidence="2 3">
    <name type="scientific">Bradyrhizobium zhengyangense</name>
    <dbReference type="NCBI Taxonomy" id="2911009"/>
    <lineage>
        <taxon>Bacteria</taxon>
        <taxon>Pseudomonadati</taxon>
        <taxon>Pseudomonadota</taxon>
        <taxon>Alphaproteobacteria</taxon>
        <taxon>Hyphomicrobiales</taxon>
        <taxon>Nitrobacteraceae</taxon>
        <taxon>Bradyrhizobium</taxon>
    </lineage>
</organism>
<protein>
    <recommendedName>
        <fullName evidence="4">Phosphatidic acid phosphatase type 2/haloperoxidase domain-containing protein</fullName>
    </recommendedName>
</protein>
<dbReference type="RefSeq" id="WP_237863658.1">
    <property type="nucleotide sequence ID" value="NZ_JAKLTY010000001.1"/>
</dbReference>
<dbReference type="SUPFAM" id="SSF48317">
    <property type="entry name" value="Acid phosphatase/Vanadium-dependent haloperoxidase"/>
    <property type="match status" value="2"/>
</dbReference>
<proteinExistence type="predicted"/>
<evidence type="ECO:0000313" key="2">
    <source>
        <dbReference type="EMBL" id="MCG2625371.1"/>
    </source>
</evidence>
<accession>A0A9X1R3V0</accession>
<gene>
    <name evidence="2" type="ORF">L6654_01950</name>
</gene>
<dbReference type="Proteomes" id="UP001139054">
    <property type="component" value="Unassembled WGS sequence"/>
</dbReference>
<dbReference type="InterPro" id="IPR036938">
    <property type="entry name" value="PAP2/HPO_sf"/>
</dbReference>
<dbReference type="AlphaFoldDB" id="A0A9X1R3V0"/>